<dbReference type="PANTHER" id="PTHR34408:SF1">
    <property type="entry name" value="GLYCOSYL HYDROLASE FAMILY 19 DOMAIN-CONTAINING PROTEIN HI_1415"/>
    <property type="match status" value="1"/>
</dbReference>
<proteinExistence type="evidence at protein level"/>
<dbReference type="GO" id="GO:0016998">
    <property type="term" value="P:cell wall macromolecule catabolic process"/>
    <property type="evidence" value="ECO:0007669"/>
    <property type="project" value="InterPro"/>
</dbReference>
<evidence type="ECO:0007829" key="4">
    <source>
        <dbReference type="PDB" id="9MS7"/>
    </source>
</evidence>
<protein>
    <submittedName>
        <fullName evidence="2">Putative chitinase</fullName>
    </submittedName>
</protein>
<dbReference type="GO" id="GO:0004568">
    <property type="term" value="F:chitinase activity"/>
    <property type="evidence" value="ECO:0007669"/>
    <property type="project" value="InterPro"/>
</dbReference>
<dbReference type="RefSeq" id="WP_145649416.1">
    <property type="nucleotide sequence ID" value="NZ_VLLB01000004.1"/>
</dbReference>
<name>A0A562R7W5_9BURK</name>
<reference evidence="4" key="2">
    <citation type="submission" date="2025-01" db="PDB data bank">
        <title>Crystal structures of two phage endolysins identified from a metagenomic survey of south-central Washington soil.</title>
        <authorList>
            <person name="Buchko G.W."/>
            <person name="Smith C.A."/>
            <person name="Wu R."/>
            <person name="Alfaro T.D."/>
            <person name="McClure R.S."/>
            <person name="Cort J.R."/>
            <person name="Hofmockel K.F."/>
        </authorList>
    </citation>
    <scope>X-RAY CRYSTALLOGRAPHY (1.50 ANGSTROMS) OF 1-176</scope>
</reference>
<dbReference type="EMBL" id="VLLB01000004">
    <property type="protein sequence ID" value="TWI65162.1"/>
    <property type="molecule type" value="Genomic_DNA"/>
</dbReference>
<dbReference type="InterPro" id="IPR052354">
    <property type="entry name" value="Cell_Wall_Dynamics_Protein"/>
</dbReference>
<keyword evidence="4" id="KW-0002">3D-structure</keyword>
<evidence type="ECO:0000259" key="1">
    <source>
        <dbReference type="Pfam" id="PF00182"/>
    </source>
</evidence>
<dbReference type="Proteomes" id="UP000318431">
    <property type="component" value="Unassembled WGS sequence"/>
</dbReference>
<feature type="domain" description="Glycoside hydrolase family 19 catalytic" evidence="1">
    <location>
        <begin position="41"/>
        <end position="136"/>
    </location>
</feature>
<comment type="caution">
    <text evidence="2">The sequence shown here is derived from an EMBL/GenBank/DDBJ whole genome shotgun (WGS) entry which is preliminary data.</text>
</comment>
<sequence length="177" mass="19375">MTLDQLLAIMPQAGRERAAAFLVPLNKYMPQYGITTPARQAAFLSQVAHETGQLRMLREIWGPTPAQKRYEGSINLGNTQTGDGLRYRGRGLIQTTGRANYAACGRSLGIDLLTHPELLETPEYAVQSACVFWLTRGLNALADTGDQEKVTKRVNGGHNGLAERLAFFNVASRVLAC</sequence>
<accession>A0A562R7W5</accession>
<dbReference type="Gene3D" id="1.10.530.10">
    <property type="match status" value="1"/>
</dbReference>
<dbReference type="InterPro" id="IPR000726">
    <property type="entry name" value="Glyco_hydro_19_cat"/>
</dbReference>
<keyword evidence="3" id="KW-1185">Reference proteome</keyword>
<reference evidence="2 3" key="1">
    <citation type="journal article" date="2015" name="Stand. Genomic Sci.">
        <title>Genomic Encyclopedia of Bacterial and Archaeal Type Strains, Phase III: the genomes of soil and plant-associated and newly described type strains.</title>
        <authorList>
            <person name="Whitman W.B."/>
            <person name="Woyke T."/>
            <person name="Klenk H.P."/>
            <person name="Zhou Y."/>
            <person name="Lilburn T.G."/>
            <person name="Beck B.J."/>
            <person name="De Vos P."/>
            <person name="Vandamme P."/>
            <person name="Eisen J.A."/>
            <person name="Garrity G."/>
            <person name="Hugenholtz P."/>
            <person name="Kyrpides N.C."/>
        </authorList>
    </citation>
    <scope>NUCLEOTIDE SEQUENCE [LARGE SCALE GENOMIC DNA]</scope>
    <source>
        <strain evidence="2 3">CGMCC 1.10822</strain>
    </source>
</reference>
<dbReference type="Pfam" id="PF00182">
    <property type="entry name" value="Glyco_hydro_19"/>
    <property type="match status" value="1"/>
</dbReference>
<dbReference type="AlphaFoldDB" id="A0A562R7W5"/>
<dbReference type="InterPro" id="IPR023346">
    <property type="entry name" value="Lysozyme-like_dom_sf"/>
</dbReference>
<dbReference type="PDB" id="9MS7">
    <property type="method" value="X-ray"/>
    <property type="resolution" value="1.50 A"/>
    <property type="chains" value="A/B=1-176"/>
</dbReference>
<dbReference type="GO" id="GO:0006032">
    <property type="term" value="P:chitin catabolic process"/>
    <property type="evidence" value="ECO:0007669"/>
    <property type="project" value="InterPro"/>
</dbReference>
<dbReference type="SUPFAM" id="SSF53955">
    <property type="entry name" value="Lysozyme-like"/>
    <property type="match status" value="1"/>
</dbReference>
<dbReference type="OrthoDB" id="1242806at2"/>
<gene>
    <name evidence="2" type="ORF">IP91_02569</name>
</gene>
<organism evidence="2 3">
    <name type="scientific">Pseudoduganella lurida</name>
    <dbReference type="NCBI Taxonomy" id="1036180"/>
    <lineage>
        <taxon>Bacteria</taxon>
        <taxon>Pseudomonadati</taxon>
        <taxon>Pseudomonadota</taxon>
        <taxon>Betaproteobacteria</taxon>
        <taxon>Burkholderiales</taxon>
        <taxon>Oxalobacteraceae</taxon>
        <taxon>Telluria group</taxon>
        <taxon>Pseudoduganella</taxon>
    </lineage>
</organism>
<dbReference type="PANTHER" id="PTHR34408">
    <property type="entry name" value="FAMILY PROTEIN, PUTATIVE-RELATED"/>
    <property type="match status" value="1"/>
</dbReference>
<evidence type="ECO:0000313" key="3">
    <source>
        <dbReference type="Proteomes" id="UP000318431"/>
    </source>
</evidence>
<evidence type="ECO:0000313" key="2">
    <source>
        <dbReference type="EMBL" id="TWI65162.1"/>
    </source>
</evidence>